<evidence type="ECO:0000256" key="1">
    <source>
        <dbReference type="ARBA" id="ARBA00009437"/>
    </source>
</evidence>
<reference evidence="7" key="1">
    <citation type="submission" date="2023-07" db="EMBL/GenBank/DDBJ databases">
        <title>Novel species in the genus Lipingzhangella isolated from Sambhar Salt Lake.</title>
        <authorList>
            <person name="Jiya N."/>
            <person name="Kajale S."/>
            <person name="Sharma A."/>
        </authorList>
    </citation>
    <scope>NUCLEOTIDE SEQUENCE [LARGE SCALE GENOMIC DNA]</scope>
    <source>
        <strain evidence="7">LS1_29</strain>
    </source>
</reference>
<feature type="domain" description="HTH lysR-type" evidence="5">
    <location>
        <begin position="18"/>
        <end position="75"/>
    </location>
</feature>
<keyword evidence="7" id="KW-1185">Reference proteome</keyword>
<evidence type="ECO:0000256" key="2">
    <source>
        <dbReference type="ARBA" id="ARBA00023015"/>
    </source>
</evidence>
<dbReference type="Gene3D" id="3.40.190.10">
    <property type="entry name" value="Periplasmic binding protein-like II"/>
    <property type="match status" value="2"/>
</dbReference>
<dbReference type="SUPFAM" id="SSF46785">
    <property type="entry name" value="Winged helix' DNA-binding domain"/>
    <property type="match status" value="1"/>
</dbReference>
<dbReference type="SUPFAM" id="SSF53850">
    <property type="entry name" value="Periplasmic binding protein-like II"/>
    <property type="match status" value="1"/>
</dbReference>
<sequence length="316" mass="33714">MSDQNSDGRPGGGARRAVELAQLRTFLAVYRTGSLTAAAEVLGVSQPTVTAQVRALEQGLGRDLFERLPRGVAPRPAAHDLVARVAGPLDSLETVVAEGAGYSGLGVAAPVRLAGPAEILSRCVLPALSPLVREGVRLRVSTGLADDLLAEVRSGKHDLVLSAVRPRGRSLHAEPLVDEEFVLVASPRQAMELGYGRGEELGPDALRDVPIVAYAEDLPILRRYWRHVFGVRLSGEAAVTMPDLRGVLSLVVSGVGVTVLPRYLCRSELAQGTLVALREPDDPPVNTGFLVWRPGGDLGVQVRRVQQYLLSAARGW</sequence>
<proteinExistence type="inferred from homology"/>
<keyword evidence="4" id="KW-0804">Transcription</keyword>
<accession>A0ABU2H1W5</accession>
<dbReference type="InterPro" id="IPR036390">
    <property type="entry name" value="WH_DNA-bd_sf"/>
</dbReference>
<protein>
    <submittedName>
        <fullName evidence="6">LysR family transcriptional regulator</fullName>
    </submittedName>
</protein>
<dbReference type="Pfam" id="PF00126">
    <property type="entry name" value="HTH_1"/>
    <property type="match status" value="1"/>
</dbReference>
<comment type="similarity">
    <text evidence="1">Belongs to the LysR transcriptional regulatory family.</text>
</comment>
<dbReference type="EMBL" id="JAVLVT010000001">
    <property type="protein sequence ID" value="MDS1269283.1"/>
    <property type="molecule type" value="Genomic_DNA"/>
</dbReference>
<dbReference type="PRINTS" id="PR00039">
    <property type="entry name" value="HTHLYSR"/>
</dbReference>
<dbReference type="PANTHER" id="PTHR30126:SF39">
    <property type="entry name" value="HTH-TYPE TRANSCRIPTIONAL REGULATOR CYSL"/>
    <property type="match status" value="1"/>
</dbReference>
<dbReference type="Gene3D" id="1.10.10.10">
    <property type="entry name" value="Winged helix-like DNA-binding domain superfamily/Winged helix DNA-binding domain"/>
    <property type="match status" value="1"/>
</dbReference>
<dbReference type="RefSeq" id="WP_310910773.1">
    <property type="nucleotide sequence ID" value="NZ_JAVLVT010000001.1"/>
</dbReference>
<organism evidence="6 7">
    <name type="scientific">Lipingzhangella rawalii</name>
    <dbReference type="NCBI Taxonomy" id="2055835"/>
    <lineage>
        <taxon>Bacteria</taxon>
        <taxon>Bacillati</taxon>
        <taxon>Actinomycetota</taxon>
        <taxon>Actinomycetes</taxon>
        <taxon>Streptosporangiales</taxon>
        <taxon>Nocardiopsidaceae</taxon>
        <taxon>Lipingzhangella</taxon>
    </lineage>
</organism>
<gene>
    <name evidence="6" type="ORF">RIF23_03115</name>
</gene>
<dbReference type="PROSITE" id="PS50931">
    <property type="entry name" value="HTH_LYSR"/>
    <property type="match status" value="1"/>
</dbReference>
<evidence type="ECO:0000256" key="4">
    <source>
        <dbReference type="ARBA" id="ARBA00023163"/>
    </source>
</evidence>
<keyword evidence="3" id="KW-0238">DNA-binding</keyword>
<comment type="caution">
    <text evidence="6">The sequence shown here is derived from an EMBL/GenBank/DDBJ whole genome shotgun (WGS) entry which is preliminary data.</text>
</comment>
<evidence type="ECO:0000256" key="3">
    <source>
        <dbReference type="ARBA" id="ARBA00023125"/>
    </source>
</evidence>
<dbReference type="Pfam" id="PF03466">
    <property type="entry name" value="LysR_substrate"/>
    <property type="match status" value="1"/>
</dbReference>
<evidence type="ECO:0000259" key="5">
    <source>
        <dbReference type="PROSITE" id="PS50931"/>
    </source>
</evidence>
<keyword evidence="2" id="KW-0805">Transcription regulation</keyword>
<name>A0ABU2H1W5_9ACTN</name>
<dbReference type="InterPro" id="IPR036388">
    <property type="entry name" value="WH-like_DNA-bd_sf"/>
</dbReference>
<evidence type="ECO:0000313" key="6">
    <source>
        <dbReference type="EMBL" id="MDS1269283.1"/>
    </source>
</evidence>
<dbReference type="CDD" id="cd05466">
    <property type="entry name" value="PBP2_LTTR_substrate"/>
    <property type="match status" value="1"/>
</dbReference>
<dbReference type="InterPro" id="IPR000847">
    <property type="entry name" value="LysR_HTH_N"/>
</dbReference>
<dbReference type="PANTHER" id="PTHR30126">
    <property type="entry name" value="HTH-TYPE TRANSCRIPTIONAL REGULATOR"/>
    <property type="match status" value="1"/>
</dbReference>
<dbReference type="InterPro" id="IPR005119">
    <property type="entry name" value="LysR_subst-bd"/>
</dbReference>
<evidence type="ECO:0000313" key="7">
    <source>
        <dbReference type="Proteomes" id="UP001250214"/>
    </source>
</evidence>
<dbReference type="Proteomes" id="UP001250214">
    <property type="component" value="Unassembled WGS sequence"/>
</dbReference>